<accession>A0A094YTJ4</accession>
<protein>
    <submittedName>
        <fullName evidence="2">Uncharacterized protein</fullName>
    </submittedName>
</protein>
<evidence type="ECO:0000256" key="1">
    <source>
        <dbReference type="SAM" id="Coils"/>
    </source>
</evidence>
<reference evidence="3 5" key="2">
    <citation type="submission" date="2014-01" db="EMBL/GenBank/DDBJ databases">
        <title>Draft genome sequencing of Bacillus alcalophilus CGMCC 1.3604.</title>
        <authorList>
            <person name="Yang J."/>
            <person name="Diao L."/>
            <person name="Yang S."/>
        </authorList>
    </citation>
    <scope>NUCLEOTIDE SEQUENCE [LARGE SCALE GENOMIC DNA]</scope>
    <source>
        <strain evidence="3 5">CGMCC 1.3604</strain>
    </source>
</reference>
<evidence type="ECO:0000313" key="2">
    <source>
        <dbReference type="EMBL" id="KGA96767.1"/>
    </source>
</evidence>
<evidence type="ECO:0000313" key="5">
    <source>
        <dbReference type="Proteomes" id="UP000297014"/>
    </source>
</evidence>
<evidence type="ECO:0000313" key="3">
    <source>
        <dbReference type="EMBL" id="THG91812.1"/>
    </source>
</evidence>
<dbReference type="EMBL" id="ALPT02000047">
    <property type="protein sequence ID" value="KGA96767.1"/>
    <property type="molecule type" value="Genomic_DNA"/>
</dbReference>
<dbReference type="Proteomes" id="UP000002754">
    <property type="component" value="Unassembled WGS sequence"/>
</dbReference>
<dbReference type="STRING" id="1218173.BALCAV_0214225"/>
<comment type="caution">
    <text evidence="2">The sequence shown here is derived from an EMBL/GenBank/DDBJ whole genome shotgun (WGS) entry which is preliminary data.</text>
</comment>
<gene>
    <name evidence="3" type="ORF">AJ85_01595</name>
    <name evidence="2" type="ORF">BALCAV_0214225</name>
</gene>
<name>A0A094YTJ4_ALKAL</name>
<evidence type="ECO:0000313" key="4">
    <source>
        <dbReference type="Proteomes" id="UP000002754"/>
    </source>
</evidence>
<reference evidence="2 4" key="1">
    <citation type="journal article" date="2014" name="Genome Announc.">
        <title>Draft Genome Sequence of Bacillus alcalophilus AV1934, a Classic Alkaliphile Isolated from Human Feces in 1934.</title>
        <authorList>
            <person name="Attie O."/>
            <person name="Jayaprakash A."/>
            <person name="Shah H."/>
            <person name="Paulsen I.T."/>
            <person name="Morino M."/>
            <person name="Takahashi Y."/>
            <person name="Narumi I."/>
            <person name="Sachidanandam R."/>
            <person name="Satoh K."/>
            <person name="Ito M."/>
            <person name="Krulwich T.A."/>
        </authorList>
    </citation>
    <scope>NUCLEOTIDE SEQUENCE [LARGE SCALE GENOMIC DNA]</scope>
    <source>
        <strain evidence="2 4">AV1934</strain>
    </source>
</reference>
<dbReference type="AlphaFoldDB" id="A0A094YTJ4"/>
<feature type="coiled-coil region" evidence="1">
    <location>
        <begin position="87"/>
        <end position="121"/>
    </location>
</feature>
<proteinExistence type="predicted"/>
<sequence>MDVTVIFNQRALNLTKLENMLRTESPDVLTLDYLSTRTDNLEAKELWRILVSSRRQHYEWLKTFFINVSGRLPAVDQNTFVRPSSYESGLNEQINEYQERLRALNQLLNEASNQYESEYLRVVIYYFEQEGILLTQLSQMRSERG</sequence>
<dbReference type="eggNOG" id="ENOG5030NNA">
    <property type="taxonomic scope" value="Bacteria"/>
</dbReference>
<organism evidence="2 4">
    <name type="scientific">Alkalihalobacillus alcalophilus ATCC 27647 = CGMCC 1.3604</name>
    <dbReference type="NCBI Taxonomy" id="1218173"/>
    <lineage>
        <taxon>Bacteria</taxon>
        <taxon>Bacillati</taxon>
        <taxon>Bacillota</taxon>
        <taxon>Bacilli</taxon>
        <taxon>Bacillales</taxon>
        <taxon>Bacillaceae</taxon>
        <taxon>Alkalihalobacillus</taxon>
    </lineage>
</organism>
<keyword evidence="1" id="KW-0175">Coiled coil</keyword>
<keyword evidence="4" id="KW-1185">Reference proteome</keyword>
<dbReference type="Proteomes" id="UP000297014">
    <property type="component" value="Unassembled WGS sequence"/>
</dbReference>
<dbReference type="EMBL" id="JALP01000044">
    <property type="protein sequence ID" value="THG91812.1"/>
    <property type="molecule type" value="Genomic_DNA"/>
</dbReference>